<organism evidence="7">
    <name type="scientific">Tetraselmis sp. GSL018</name>
    <dbReference type="NCBI Taxonomy" id="582737"/>
    <lineage>
        <taxon>Eukaryota</taxon>
        <taxon>Viridiplantae</taxon>
        <taxon>Chlorophyta</taxon>
        <taxon>core chlorophytes</taxon>
        <taxon>Chlorodendrophyceae</taxon>
        <taxon>Chlorodendrales</taxon>
        <taxon>Chlorodendraceae</taxon>
        <taxon>Tetraselmis</taxon>
    </lineage>
</organism>
<keyword evidence="5" id="KW-0472">Membrane</keyword>
<dbReference type="Pfam" id="PF20434">
    <property type="entry name" value="BD-FAE"/>
    <property type="match status" value="1"/>
</dbReference>
<dbReference type="PANTHER" id="PTHR48081">
    <property type="entry name" value="AB HYDROLASE SUPERFAMILY PROTEIN C4A8.06C"/>
    <property type="match status" value="1"/>
</dbReference>
<accession>A0A061R0S7</accession>
<evidence type="ECO:0000259" key="6">
    <source>
        <dbReference type="Pfam" id="PF20434"/>
    </source>
</evidence>
<dbReference type="SUPFAM" id="SSF53474">
    <property type="entry name" value="alpha/beta-Hydrolases"/>
    <property type="match status" value="1"/>
</dbReference>
<feature type="domain" description="BD-FAE-like" evidence="6">
    <location>
        <begin position="148"/>
        <end position="365"/>
    </location>
</feature>
<keyword evidence="5" id="KW-1133">Transmembrane helix</keyword>
<dbReference type="InterPro" id="IPR029058">
    <property type="entry name" value="AB_hydrolase_fold"/>
</dbReference>
<comment type="similarity">
    <text evidence="2">Belongs to the AB hydrolase superfamily. Isoprenylcysteine methylesterase family.</text>
</comment>
<evidence type="ECO:0000313" key="7">
    <source>
        <dbReference type="EMBL" id="JAC64310.1"/>
    </source>
</evidence>
<keyword evidence="1" id="KW-0378">Hydrolase</keyword>
<proteinExistence type="inferred from homology"/>
<comment type="catalytic activity">
    <reaction evidence="4">
        <text>[protein]-C-terminal S-[(2E,6E)-farnesyl]-L-cysteine methyl ester + H2O = [protein]-C-terminal S-[(2E,6E)-farnesyl]-L-cysteine + methanol + H(+)</text>
        <dbReference type="Rhea" id="RHEA:48520"/>
        <dbReference type="Rhea" id="RHEA-COMP:12125"/>
        <dbReference type="Rhea" id="RHEA-COMP:12126"/>
        <dbReference type="ChEBI" id="CHEBI:15377"/>
        <dbReference type="ChEBI" id="CHEBI:15378"/>
        <dbReference type="ChEBI" id="CHEBI:17790"/>
        <dbReference type="ChEBI" id="CHEBI:90510"/>
        <dbReference type="ChEBI" id="CHEBI:90511"/>
        <dbReference type="EC" id="3.1.1.n2"/>
    </reaction>
</comment>
<dbReference type="GO" id="GO:0016787">
    <property type="term" value="F:hydrolase activity"/>
    <property type="evidence" value="ECO:0007669"/>
    <property type="project" value="UniProtKB-KW"/>
</dbReference>
<evidence type="ECO:0000256" key="4">
    <source>
        <dbReference type="ARBA" id="ARBA00049507"/>
    </source>
</evidence>
<dbReference type="Gene3D" id="3.40.50.1820">
    <property type="entry name" value="alpha/beta hydrolase"/>
    <property type="match status" value="1"/>
</dbReference>
<keyword evidence="5" id="KW-0812">Transmembrane</keyword>
<dbReference type="EMBL" id="GBEZ01022533">
    <property type="protein sequence ID" value="JAC64310.1"/>
    <property type="molecule type" value="Transcribed_RNA"/>
</dbReference>
<dbReference type="AlphaFoldDB" id="A0A061R0S7"/>
<reference evidence="7" key="1">
    <citation type="submission" date="2014-05" db="EMBL/GenBank/DDBJ databases">
        <title>The transcriptome of the halophilic microalga Tetraselmis sp. GSL018 isolated from the Great Salt Lake, Utah.</title>
        <authorList>
            <person name="Jinkerson R.E."/>
            <person name="D'Adamo S."/>
            <person name="Posewitz M.C."/>
        </authorList>
    </citation>
    <scope>NUCLEOTIDE SEQUENCE</scope>
    <source>
        <strain evidence="7">GSL018</strain>
    </source>
</reference>
<protein>
    <recommendedName>
        <fullName evidence="3">protein-S-isoprenylcysteine alpha-carbonyl methylesterase</fullName>
        <ecNumber evidence="3">3.1.1.n2</ecNumber>
    </recommendedName>
</protein>
<dbReference type="InterPro" id="IPR050300">
    <property type="entry name" value="GDXG_lipolytic_enzyme"/>
</dbReference>
<dbReference type="InterPro" id="IPR049492">
    <property type="entry name" value="BD-FAE-like_dom"/>
</dbReference>
<evidence type="ECO:0000256" key="2">
    <source>
        <dbReference type="ARBA" id="ARBA00038028"/>
    </source>
</evidence>
<dbReference type="EC" id="3.1.1.n2" evidence="3"/>
<dbReference type="PANTHER" id="PTHR48081:SF33">
    <property type="entry name" value="KYNURENINE FORMAMIDASE"/>
    <property type="match status" value="1"/>
</dbReference>
<feature type="transmembrane region" description="Helical" evidence="5">
    <location>
        <begin position="103"/>
        <end position="130"/>
    </location>
</feature>
<gene>
    <name evidence="7" type="primary">PCME</name>
    <name evidence="7" type="ORF">TSPGSL018_18596</name>
</gene>
<evidence type="ECO:0000256" key="5">
    <source>
        <dbReference type="SAM" id="Phobius"/>
    </source>
</evidence>
<name>A0A061R0S7_9CHLO</name>
<evidence type="ECO:0000256" key="1">
    <source>
        <dbReference type="ARBA" id="ARBA00022801"/>
    </source>
</evidence>
<sequence length="434" mass="48274">MPWAETFGGTSSFDGFLSNTDTTSSLEHRPLAGRSNSLEHSCLRPKSRFLSDLRCASVDSLDGLSFEIQQSGGEKVKEVGRDAVLVGRLATKLLGYFGVGWKWLVALIQLLAFAGLLMPGFLQMVAFYFLSARVHRSVRYGSEPRNCLDVYVPRLRWLTQKGPRPVVVYVTGGAWVIGYKAWGALVGRRLSQRGVLVFCLDYRNFPQGTALDMLEDVNRGISWVLERCQYFGGDPERVHLVSQSAGAQIAGLALIKQAMKSCGRKVRHGASPPWDPLQIKGFVGVSGAYDLQELQKHLHGRGMYESLFRDIFTLDGRVAYKDLSPSYAVLELTSEEWRVLPPMLLLHGTHDRTVPPHIAQKFFRALKKSGGRLVELKLLEGKTHTSPIVEDPLCGKDTMLDEILSSIQGEEVRCFAFPMVPRFLARIAGSLSPF</sequence>
<evidence type="ECO:0000256" key="3">
    <source>
        <dbReference type="ARBA" id="ARBA00038928"/>
    </source>
</evidence>